<dbReference type="AlphaFoldDB" id="A0AAD6MC38"/>
<proteinExistence type="predicted"/>
<gene>
    <name evidence="1" type="ORF">NC653_025428</name>
</gene>
<sequence length="31" mass="3700">MSLKIHNNSTPLYRRFRQGRRVLTKPMLGND</sequence>
<dbReference type="Proteomes" id="UP001164929">
    <property type="component" value="Chromosome 10"/>
</dbReference>
<protein>
    <submittedName>
        <fullName evidence="1">Uncharacterized protein</fullName>
    </submittedName>
</protein>
<evidence type="ECO:0000313" key="2">
    <source>
        <dbReference type="Proteomes" id="UP001164929"/>
    </source>
</evidence>
<comment type="caution">
    <text evidence="1">The sequence shown here is derived from an EMBL/GenBank/DDBJ whole genome shotgun (WGS) entry which is preliminary data.</text>
</comment>
<organism evidence="1 2">
    <name type="scientific">Populus alba x Populus x berolinensis</name>
    <dbReference type="NCBI Taxonomy" id="444605"/>
    <lineage>
        <taxon>Eukaryota</taxon>
        <taxon>Viridiplantae</taxon>
        <taxon>Streptophyta</taxon>
        <taxon>Embryophyta</taxon>
        <taxon>Tracheophyta</taxon>
        <taxon>Spermatophyta</taxon>
        <taxon>Magnoliopsida</taxon>
        <taxon>eudicotyledons</taxon>
        <taxon>Gunneridae</taxon>
        <taxon>Pentapetalae</taxon>
        <taxon>rosids</taxon>
        <taxon>fabids</taxon>
        <taxon>Malpighiales</taxon>
        <taxon>Salicaceae</taxon>
        <taxon>Saliceae</taxon>
        <taxon>Populus</taxon>
    </lineage>
</organism>
<dbReference type="EMBL" id="JAQIZT010000010">
    <property type="protein sequence ID" value="KAJ6982319.1"/>
    <property type="molecule type" value="Genomic_DNA"/>
</dbReference>
<name>A0AAD6MC38_9ROSI</name>
<accession>A0AAD6MC38</accession>
<keyword evidence="2" id="KW-1185">Reference proteome</keyword>
<reference evidence="1" key="1">
    <citation type="journal article" date="2023" name="Mol. Ecol. Resour.">
        <title>Chromosome-level genome assembly of a triploid poplar Populus alba 'Berolinensis'.</title>
        <authorList>
            <person name="Chen S."/>
            <person name="Yu Y."/>
            <person name="Wang X."/>
            <person name="Wang S."/>
            <person name="Zhang T."/>
            <person name="Zhou Y."/>
            <person name="He R."/>
            <person name="Meng N."/>
            <person name="Wang Y."/>
            <person name="Liu W."/>
            <person name="Liu Z."/>
            <person name="Liu J."/>
            <person name="Guo Q."/>
            <person name="Huang H."/>
            <person name="Sederoff R.R."/>
            <person name="Wang G."/>
            <person name="Qu G."/>
            <person name="Chen S."/>
        </authorList>
    </citation>
    <scope>NUCLEOTIDE SEQUENCE</scope>
    <source>
        <strain evidence="1">SC-2020</strain>
    </source>
</reference>
<evidence type="ECO:0000313" key="1">
    <source>
        <dbReference type="EMBL" id="KAJ6982319.1"/>
    </source>
</evidence>